<dbReference type="GO" id="GO:0008360">
    <property type="term" value="P:regulation of cell shape"/>
    <property type="evidence" value="ECO:0007669"/>
    <property type="project" value="TreeGrafter"/>
</dbReference>
<dbReference type="GO" id="GO:0030866">
    <property type="term" value="P:cortical actin cytoskeleton organization"/>
    <property type="evidence" value="ECO:0007669"/>
    <property type="project" value="TreeGrafter"/>
</dbReference>
<dbReference type="AlphaFoldDB" id="A0A4P9YBZ5"/>
<dbReference type="GO" id="GO:0016477">
    <property type="term" value="P:cell migration"/>
    <property type="evidence" value="ECO:0007669"/>
    <property type="project" value="TreeGrafter"/>
</dbReference>
<dbReference type="PANTHER" id="PTHR45857">
    <property type="entry name" value="FORMIN-LIKE PROTEIN"/>
    <property type="match status" value="1"/>
</dbReference>
<protein>
    <submittedName>
        <fullName evidence="4">Actin-binding FH2</fullName>
    </submittedName>
</protein>
<dbReference type="PANTHER" id="PTHR45857:SF4">
    <property type="entry name" value="FORMIN-LIKE PROTEIN"/>
    <property type="match status" value="1"/>
</dbReference>
<evidence type="ECO:0000313" key="4">
    <source>
        <dbReference type="EMBL" id="RKP16362.1"/>
    </source>
</evidence>
<feature type="transmembrane region" description="Helical" evidence="2">
    <location>
        <begin position="37"/>
        <end position="64"/>
    </location>
</feature>
<keyword evidence="2" id="KW-0812">Transmembrane</keyword>
<dbReference type="GO" id="GO:0051015">
    <property type="term" value="F:actin filament binding"/>
    <property type="evidence" value="ECO:0007669"/>
    <property type="project" value="TreeGrafter"/>
</dbReference>
<evidence type="ECO:0000256" key="1">
    <source>
        <dbReference type="ARBA" id="ARBA00023449"/>
    </source>
</evidence>
<dbReference type="InterPro" id="IPR042201">
    <property type="entry name" value="FH2_Formin_sf"/>
</dbReference>
<proteinExistence type="inferred from homology"/>
<evidence type="ECO:0000256" key="2">
    <source>
        <dbReference type="SAM" id="Phobius"/>
    </source>
</evidence>
<accession>A0A4P9YBZ5</accession>
<keyword evidence="2" id="KW-0472">Membrane</keyword>
<dbReference type="PROSITE" id="PS51444">
    <property type="entry name" value="FH2"/>
    <property type="match status" value="1"/>
</dbReference>
<reference evidence="5" key="1">
    <citation type="journal article" date="2018" name="Nat. Microbiol.">
        <title>Leveraging single-cell genomics to expand the fungal tree of life.</title>
        <authorList>
            <person name="Ahrendt S.R."/>
            <person name="Quandt C.A."/>
            <person name="Ciobanu D."/>
            <person name="Clum A."/>
            <person name="Salamov A."/>
            <person name="Andreopoulos B."/>
            <person name="Cheng J.F."/>
            <person name="Woyke T."/>
            <person name="Pelin A."/>
            <person name="Henrissat B."/>
            <person name="Reynolds N.K."/>
            <person name="Benny G.L."/>
            <person name="Smith M.E."/>
            <person name="James T.Y."/>
            <person name="Grigoriev I.V."/>
        </authorList>
    </citation>
    <scope>NUCLEOTIDE SEQUENCE [LARGE SCALE GENOMIC DNA]</scope>
    <source>
        <strain evidence="5">CSF55</strain>
    </source>
</reference>
<dbReference type="InterPro" id="IPR015425">
    <property type="entry name" value="FH2_Formin"/>
</dbReference>
<dbReference type="Proteomes" id="UP000281549">
    <property type="component" value="Unassembled WGS sequence"/>
</dbReference>
<name>A0A4P9YBZ5_ROZAC</name>
<dbReference type="GO" id="GO:0005829">
    <property type="term" value="C:cytosol"/>
    <property type="evidence" value="ECO:0007669"/>
    <property type="project" value="TreeGrafter"/>
</dbReference>
<evidence type="ECO:0000259" key="3">
    <source>
        <dbReference type="PROSITE" id="PS51444"/>
    </source>
</evidence>
<dbReference type="SUPFAM" id="SSF101447">
    <property type="entry name" value="Formin homology 2 domain (FH2 domain)"/>
    <property type="match status" value="1"/>
</dbReference>
<sequence>MGKHGKLMCAYLHHLEKLHKLISSFKLGYQINFNENIITEIILCIFVTVIIFKIFPIFAIYYIADFLDFRKELIKTKKSSDEKIEAEKSQSVTSNASLHVSKTCIIKEDTISETNEKINSLQSVTTHDHTPISSPPISIPPPPPPIPIPPPPAFSISKRSNKIIKWKSAPSLMEGISLWNCKDEESIKVLKMKCKEFIERNHIMKIKTRSNVTSRRDSAIASPIQNQVLDFKKIHGLNVLMRSCKLNYGHIVHFLKHPWEINEETFPYHVMQEILKFLPTDEEMNKLYKSHEKDFSIADSFIFEIGKVEDVRLRLNFLIQMKSIDTEGLIKDLSGCLKNYSRLVHKVESSSNLHRLLHIILVLGNILNGTEESSFCPSSLHSVLKIMICQLVE</sequence>
<dbReference type="Gene3D" id="1.20.58.2220">
    <property type="entry name" value="Formin, FH2 domain"/>
    <property type="match status" value="1"/>
</dbReference>
<dbReference type="EMBL" id="ML006631">
    <property type="protein sequence ID" value="RKP16362.1"/>
    <property type="molecule type" value="Genomic_DNA"/>
</dbReference>
<feature type="domain" description="FH2" evidence="3">
    <location>
        <begin position="151"/>
        <end position="393"/>
    </location>
</feature>
<evidence type="ECO:0000313" key="5">
    <source>
        <dbReference type="Proteomes" id="UP000281549"/>
    </source>
</evidence>
<dbReference type="Pfam" id="PF02181">
    <property type="entry name" value="FH2"/>
    <property type="match status" value="1"/>
</dbReference>
<gene>
    <name evidence="4" type="ORF">ROZALSC1DRAFT_25367</name>
</gene>
<comment type="similarity">
    <text evidence="1">Belongs to the formin homology family.</text>
</comment>
<dbReference type="InterPro" id="IPR043592">
    <property type="entry name" value="FMNL_animal"/>
</dbReference>
<keyword evidence="2" id="KW-1133">Transmembrane helix</keyword>
<organism evidence="4 5">
    <name type="scientific">Rozella allomycis (strain CSF55)</name>
    <dbReference type="NCBI Taxonomy" id="988480"/>
    <lineage>
        <taxon>Eukaryota</taxon>
        <taxon>Fungi</taxon>
        <taxon>Fungi incertae sedis</taxon>
        <taxon>Cryptomycota</taxon>
        <taxon>Cryptomycota incertae sedis</taxon>
        <taxon>Rozella</taxon>
    </lineage>
</organism>